<dbReference type="InterPro" id="IPR003406">
    <property type="entry name" value="Glyco_trans_14"/>
</dbReference>
<name>A0A7J6WSK3_THATH</name>
<dbReference type="GO" id="GO:0016020">
    <property type="term" value="C:membrane"/>
    <property type="evidence" value="ECO:0007669"/>
    <property type="project" value="UniProtKB-SubCell"/>
</dbReference>
<evidence type="ECO:0000256" key="6">
    <source>
        <dbReference type="SAM" id="Phobius"/>
    </source>
</evidence>
<dbReference type="AlphaFoldDB" id="A0A7J6WSK3"/>
<dbReference type="Proteomes" id="UP000554482">
    <property type="component" value="Unassembled WGS sequence"/>
</dbReference>
<feature type="non-terminal residue" evidence="7">
    <location>
        <position position="1"/>
    </location>
</feature>
<dbReference type="EMBL" id="JABWDY010011737">
    <property type="protein sequence ID" value="KAF5199580.1"/>
    <property type="molecule type" value="Genomic_DNA"/>
</dbReference>
<comment type="caution">
    <text evidence="7">The sequence shown here is derived from an EMBL/GenBank/DDBJ whole genome shotgun (WGS) entry which is preliminary data.</text>
</comment>
<reference evidence="7 8" key="1">
    <citation type="submission" date="2020-06" db="EMBL/GenBank/DDBJ databases">
        <title>Transcriptomic and genomic resources for Thalictrum thalictroides and T. hernandezii: Facilitating candidate gene discovery in an emerging model plant lineage.</title>
        <authorList>
            <person name="Arias T."/>
            <person name="Riano-Pachon D.M."/>
            <person name="Di Stilio V.S."/>
        </authorList>
    </citation>
    <scope>NUCLEOTIDE SEQUENCE [LARGE SCALE GENOMIC DNA]</scope>
    <source>
        <strain evidence="8">cv. WT478/WT964</strain>
        <tissue evidence="7">Leaves</tissue>
    </source>
</reference>
<keyword evidence="2 7" id="KW-0328">Glycosyltransferase</keyword>
<keyword evidence="4 6" id="KW-0472">Membrane</keyword>
<evidence type="ECO:0000256" key="1">
    <source>
        <dbReference type="ARBA" id="ARBA00004606"/>
    </source>
</evidence>
<evidence type="ECO:0000256" key="3">
    <source>
        <dbReference type="ARBA" id="ARBA00022679"/>
    </source>
</evidence>
<keyword evidence="3 7" id="KW-0808">Transferase</keyword>
<dbReference type="GO" id="GO:0016757">
    <property type="term" value="F:glycosyltransferase activity"/>
    <property type="evidence" value="ECO:0007669"/>
    <property type="project" value="UniProtKB-KW"/>
</dbReference>
<comment type="subcellular location">
    <subcellularLocation>
        <location evidence="1">Membrane</location>
        <topology evidence="1">Single-pass type II membrane protein</topology>
    </subcellularLocation>
</comment>
<evidence type="ECO:0000313" key="7">
    <source>
        <dbReference type="EMBL" id="KAF5199580.1"/>
    </source>
</evidence>
<dbReference type="InterPro" id="IPR044174">
    <property type="entry name" value="BC10-like"/>
</dbReference>
<gene>
    <name evidence="7" type="ORF">FRX31_010833</name>
</gene>
<protein>
    <submittedName>
        <fullName evidence="7">Core-2 i-branching beta-n-acetylglucosaminyltransferase family protein</fullName>
    </submittedName>
</protein>
<dbReference type="PANTHER" id="PTHR31042:SF70">
    <property type="entry name" value="OS01G0695200 PROTEIN"/>
    <property type="match status" value="1"/>
</dbReference>
<organism evidence="7 8">
    <name type="scientific">Thalictrum thalictroides</name>
    <name type="common">Rue-anemone</name>
    <name type="synonym">Anemone thalictroides</name>
    <dbReference type="NCBI Taxonomy" id="46969"/>
    <lineage>
        <taxon>Eukaryota</taxon>
        <taxon>Viridiplantae</taxon>
        <taxon>Streptophyta</taxon>
        <taxon>Embryophyta</taxon>
        <taxon>Tracheophyta</taxon>
        <taxon>Spermatophyta</taxon>
        <taxon>Magnoliopsida</taxon>
        <taxon>Ranunculales</taxon>
        <taxon>Ranunculaceae</taxon>
        <taxon>Thalictroideae</taxon>
        <taxon>Thalictrum</taxon>
    </lineage>
</organism>
<evidence type="ECO:0000313" key="8">
    <source>
        <dbReference type="Proteomes" id="UP000554482"/>
    </source>
</evidence>
<evidence type="ECO:0000256" key="5">
    <source>
        <dbReference type="ARBA" id="ARBA00023180"/>
    </source>
</evidence>
<dbReference type="PANTHER" id="PTHR31042">
    <property type="entry name" value="CORE-2/I-BRANCHING BETA-1,6-N-ACETYLGLUCOSAMINYLTRANSFERASE FAMILY PROTEIN-RELATED"/>
    <property type="match status" value="1"/>
</dbReference>
<feature type="transmembrane region" description="Helical" evidence="6">
    <location>
        <begin position="12"/>
        <end position="34"/>
    </location>
</feature>
<dbReference type="Pfam" id="PF02485">
    <property type="entry name" value="Branch"/>
    <property type="match status" value="1"/>
</dbReference>
<keyword evidence="6" id="KW-0812">Transmembrane</keyword>
<accession>A0A7J6WSK3</accession>
<evidence type="ECO:0000256" key="2">
    <source>
        <dbReference type="ARBA" id="ARBA00022676"/>
    </source>
</evidence>
<sequence>MTKKKPLLSIRQVFLLGSKLVISLSVFLCVFSLFRTHSFQTTKHHHHPTFHFQQHFDGPSKIAFLFLASKDLPLDFLWDSFFESADLRNFSIYVHSEPGFVFNELTTKSSFFYNRQLRESIQVVWGESSMIEAERMLLKEALEDPANQRFVLLSD</sequence>
<dbReference type="OrthoDB" id="1719668at2759"/>
<keyword evidence="5" id="KW-0325">Glycoprotein</keyword>
<evidence type="ECO:0000256" key="4">
    <source>
        <dbReference type="ARBA" id="ARBA00023136"/>
    </source>
</evidence>
<keyword evidence="6" id="KW-1133">Transmembrane helix</keyword>
<proteinExistence type="predicted"/>
<keyword evidence="8" id="KW-1185">Reference proteome</keyword>